<accession>A0AAD7J0N2</accession>
<name>A0AAD7J0N2_9AGAR</name>
<dbReference type="AlphaFoldDB" id="A0AAD7J0N2"/>
<dbReference type="Proteomes" id="UP001215598">
    <property type="component" value="Unassembled WGS sequence"/>
</dbReference>
<feature type="transmembrane region" description="Helical" evidence="1">
    <location>
        <begin position="517"/>
        <end position="540"/>
    </location>
</feature>
<dbReference type="EMBL" id="JARKIB010000052">
    <property type="protein sequence ID" value="KAJ7754575.1"/>
    <property type="molecule type" value="Genomic_DNA"/>
</dbReference>
<proteinExistence type="predicted"/>
<keyword evidence="1" id="KW-0472">Membrane</keyword>
<feature type="transmembrane region" description="Helical" evidence="1">
    <location>
        <begin position="489"/>
        <end position="508"/>
    </location>
</feature>
<evidence type="ECO:0008006" key="4">
    <source>
        <dbReference type="Google" id="ProtNLM"/>
    </source>
</evidence>
<comment type="caution">
    <text evidence="2">The sequence shown here is derived from an EMBL/GenBank/DDBJ whole genome shotgun (WGS) entry which is preliminary data.</text>
</comment>
<keyword evidence="3" id="KW-1185">Reference proteome</keyword>
<sequence>MAQALFASLAACLAETILGPLCVLYSNVQPRRLLQEDVGVEGCGMFYRRVEENRFLHRLGNIIRLFKAFLVAPLFLLVPRSWADTIEKAALSCRTAGNSDRIVISPDPLLAHAPGGGKGKYVATGSRPSWVLQVTIQNEELLGFSQIPFSEVVEQTGYIALSYARRTAVVLAGEAGFLPPPDPGRKYSLSDLHTIFGALLQQYCSAHRPHGNPNRTEYIWLEDLCLSDNDQTDEEVIAAQRSTELGKRADISRYATKVAVFCHEAGCDHTEFACVWGRDIFTLSAIIHAQAVLQLTRRREGDVVAAELLPVAAHTFREKMQTNAEREDQWHLHALFQQTNNAGAVIWDSVIPALVAEAMRRGEACGVRDHKFLGLALNGILPRRARLADLGNGGWRDLAWLLDLNQAFCDIASLAALCSLSDSENDGLEWLGRLIPPRPGNERLKPIANASLIFSESDIPLALHGQVVNFKTLKRDPDGLYTNEDLKGVRNLACGIAVMLLVIVVLLGRSEQYTASVVLYVITAILYRLVELLAGTIYLVRNGWVFLEGEIEARLGNLDPTLSTLKHWGPFPRSLYSHS</sequence>
<keyword evidence="1" id="KW-0812">Transmembrane</keyword>
<evidence type="ECO:0000256" key="1">
    <source>
        <dbReference type="SAM" id="Phobius"/>
    </source>
</evidence>
<organism evidence="2 3">
    <name type="scientific">Mycena metata</name>
    <dbReference type="NCBI Taxonomy" id="1033252"/>
    <lineage>
        <taxon>Eukaryota</taxon>
        <taxon>Fungi</taxon>
        <taxon>Dikarya</taxon>
        <taxon>Basidiomycota</taxon>
        <taxon>Agaricomycotina</taxon>
        <taxon>Agaricomycetes</taxon>
        <taxon>Agaricomycetidae</taxon>
        <taxon>Agaricales</taxon>
        <taxon>Marasmiineae</taxon>
        <taxon>Mycenaceae</taxon>
        <taxon>Mycena</taxon>
    </lineage>
</organism>
<keyword evidence="1" id="KW-1133">Transmembrane helix</keyword>
<evidence type="ECO:0000313" key="2">
    <source>
        <dbReference type="EMBL" id="KAJ7754575.1"/>
    </source>
</evidence>
<protein>
    <recommendedName>
        <fullName evidence="4">Heterokaryon incompatibility domain-containing protein</fullName>
    </recommendedName>
</protein>
<evidence type="ECO:0000313" key="3">
    <source>
        <dbReference type="Proteomes" id="UP001215598"/>
    </source>
</evidence>
<reference evidence="2" key="1">
    <citation type="submission" date="2023-03" db="EMBL/GenBank/DDBJ databases">
        <title>Massive genome expansion in bonnet fungi (Mycena s.s.) driven by repeated elements and novel gene families across ecological guilds.</title>
        <authorList>
            <consortium name="Lawrence Berkeley National Laboratory"/>
            <person name="Harder C.B."/>
            <person name="Miyauchi S."/>
            <person name="Viragh M."/>
            <person name="Kuo A."/>
            <person name="Thoen E."/>
            <person name="Andreopoulos B."/>
            <person name="Lu D."/>
            <person name="Skrede I."/>
            <person name="Drula E."/>
            <person name="Henrissat B."/>
            <person name="Morin E."/>
            <person name="Kohler A."/>
            <person name="Barry K."/>
            <person name="LaButti K."/>
            <person name="Morin E."/>
            <person name="Salamov A."/>
            <person name="Lipzen A."/>
            <person name="Mereny Z."/>
            <person name="Hegedus B."/>
            <person name="Baldrian P."/>
            <person name="Stursova M."/>
            <person name="Weitz H."/>
            <person name="Taylor A."/>
            <person name="Grigoriev I.V."/>
            <person name="Nagy L.G."/>
            <person name="Martin F."/>
            <person name="Kauserud H."/>
        </authorList>
    </citation>
    <scope>NUCLEOTIDE SEQUENCE</scope>
    <source>
        <strain evidence="2">CBHHK182m</strain>
    </source>
</reference>
<gene>
    <name evidence="2" type="ORF">B0H16DRAFT_748631</name>
</gene>